<sequence>MPSRHPDEVVSILRDITPCIHSQALDLKGKREPLDRFTHGMCDFYTAAARRELRKRGIDTLHVVGINIPVRTVNGRETHASHTIGIVHQFVGAEERTKAVWFDYSCAQYGFDQEAIIEIVEKEDVYQRLREVYGGGQWEPGGSYLSQLNLDPRAKVP</sequence>
<gene>
    <name evidence="1" type="ORF">AUK40_00390</name>
</gene>
<proteinExistence type="predicted"/>
<accession>A0A1J5J2X7</accession>
<dbReference type="STRING" id="1817892.AUK40_00390"/>
<dbReference type="AlphaFoldDB" id="A0A1J5J2X7"/>
<evidence type="ECO:0000313" key="2">
    <source>
        <dbReference type="Proteomes" id="UP000183245"/>
    </source>
</evidence>
<evidence type="ECO:0000313" key="1">
    <source>
        <dbReference type="EMBL" id="OIP99791.1"/>
    </source>
</evidence>
<dbReference type="EMBL" id="MNZT01000008">
    <property type="protein sequence ID" value="OIP99791.1"/>
    <property type="molecule type" value="Genomic_DNA"/>
</dbReference>
<organism evidence="1 2">
    <name type="scientific">Candidatus Wirthbacteria bacterium CG2_30_54_11</name>
    <dbReference type="NCBI Taxonomy" id="1817892"/>
    <lineage>
        <taxon>Bacteria</taxon>
        <taxon>Candidatus Wirthbacteria</taxon>
    </lineage>
</organism>
<name>A0A1J5J2X7_9BACT</name>
<reference evidence="1 2" key="1">
    <citation type="journal article" date="2016" name="Environ. Microbiol.">
        <title>Genomic resolution of a cold subsurface aquifer community provides metabolic insights for novel microbes adapted to high CO concentrations.</title>
        <authorList>
            <person name="Probst A.J."/>
            <person name="Castelle C.J."/>
            <person name="Singh A."/>
            <person name="Brown C.T."/>
            <person name="Anantharaman K."/>
            <person name="Sharon I."/>
            <person name="Hug L.A."/>
            <person name="Burstein D."/>
            <person name="Emerson J.B."/>
            <person name="Thomas B.C."/>
            <person name="Banfield J.F."/>
        </authorList>
    </citation>
    <scope>NUCLEOTIDE SEQUENCE [LARGE SCALE GENOMIC DNA]</scope>
    <source>
        <strain evidence="1">CG2_30_54_11</strain>
    </source>
</reference>
<comment type="caution">
    <text evidence="1">The sequence shown here is derived from an EMBL/GenBank/DDBJ whole genome shotgun (WGS) entry which is preliminary data.</text>
</comment>
<dbReference type="Proteomes" id="UP000183245">
    <property type="component" value="Unassembled WGS sequence"/>
</dbReference>
<protein>
    <submittedName>
        <fullName evidence="1">Uncharacterized protein</fullName>
    </submittedName>
</protein>